<dbReference type="Gene3D" id="3.40.50.300">
    <property type="entry name" value="P-loop containing nucleotide triphosphate hydrolases"/>
    <property type="match status" value="1"/>
</dbReference>
<dbReference type="AlphaFoldDB" id="G7VQZ4"/>
<reference key="2">
    <citation type="submission" date="2011-11" db="EMBL/GenBank/DDBJ databases">
        <authorList>
            <person name="Shin S.H."/>
            <person name="Kim S."/>
            <person name="Kim J.Y."/>
        </authorList>
    </citation>
    <scope>NUCLEOTIDE SEQUENCE</scope>
    <source>
        <strain>HPL-003</strain>
    </source>
</reference>
<dbReference type="SUPFAM" id="SSF52540">
    <property type="entry name" value="P-loop containing nucleoside triphosphate hydrolases"/>
    <property type="match status" value="1"/>
</dbReference>
<gene>
    <name evidence="2" type="ordered locus">HPL003_22645</name>
</gene>
<dbReference type="eggNOG" id="COG0481">
    <property type="taxonomic scope" value="Bacteria"/>
</dbReference>
<reference evidence="3" key="1">
    <citation type="submission" date="2011-11" db="EMBL/GenBank/DDBJ databases">
        <title>Complete sequence of Paenibacillus terrae HPL-003.</title>
        <authorList>
            <person name="Shin S.H."/>
            <person name="Kim S."/>
            <person name="Kim J.Y."/>
        </authorList>
    </citation>
    <scope>NUCLEOTIDE SEQUENCE [LARGE SCALE GENOMIC DNA]</scope>
    <source>
        <strain evidence="3">HPL-003</strain>
    </source>
</reference>
<dbReference type="Proteomes" id="UP000005876">
    <property type="component" value="Chromosome"/>
</dbReference>
<reference evidence="2 3" key="3">
    <citation type="journal article" date="2012" name="J. Bacteriol.">
        <title>Genome Sequence of Paenibacillus terrae HPL-003, a Xylanase-Producing Bacterium Isolated from Soil Found in Forest Residue.</title>
        <authorList>
            <person name="Shin S.H."/>
            <person name="Kim S."/>
            <person name="Kim J.Y."/>
            <person name="Song H.Y."/>
            <person name="Cho S.J."/>
            <person name="Kim D.R."/>
            <person name="Lee K.I."/>
            <person name="Lim H.K."/>
            <person name="Park N.J."/>
            <person name="Hwang I.T."/>
            <person name="Yang K.S."/>
        </authorList>
    </citation>
    <scope>NUCLEOTIDE SEQUENCE [LARGE SCALE GENOMIC DNA]</scope>
    <source>
        <strain evidence="2 3">HPL-003</strain>
    </source>
</reference>
<proteinExistence type="predicted"/>
<evidence type="ECO:0000313" key="3">
    <source>
        <dbReference type="Proteomes" id="UP000005876"/>
    </source>
</evidence>
<accession>G7VQZ4</accession>
<name>G7VQZ4_PAETH</name>
<dbReference type="KEGG" id="pta:HPL003_22645"/>
<dbReference type="PANTHER" id="PTHR43512:SF4">
    <property type="entry name" value="TRANSLATION FACTOR GUF1 HOMOLOG, CHLOROPLASTIC"/>
    <property type="match status" value="1"/>
</dbReference>
<dbReference type="InterPro" id="IPR006297">
    <property type="entry name" value="EF-4"/>
</dbReference>
<dbReference type="GO" id="GO:0005525">
    <property type="term" value="F:GTP binding"/>
    <property type="evidence" value="ECO:0007669"/>
    <property type="project" value="InterPro"/>
</dbReference>
<dbReference type="GO" id="GO:0045727">
    <property type="term" value="P:positive regulation of translation"/>
    <property type="evidence" value="ECO:0007669"/>
    <property type="project" value="TreeGrafter"/>
</dbReference>
<evidence type="ECO:0000259" key="1">
    <source>
        <dbReference type="Pfam" id="PF00009"/>
    </source>
</evidence>
<dbReference type="InterPro" id="IPR000795">
    <property type="entry name" value="T_Tr_GTP-bd_dom"/>
</dbReference>
<dbReference type="PANTHER" id="PTHR43512">
    <property type="entry name" value="TRANSLATION FACTOR GUF1-RELATED"/>
    <property type="match status" value="1"/>
</dbReference>
<protein>
    <submittedName>
        <fullName evidence="2">GTP-binding protein LepA</fullName>
    </submittedName>
</protein>
<dbReference type="InterPro" id="IPR027417">
    <property type="entry name" value="P-loop_NTPase"/>
</dbReference>
<feature type="domain" description="Tr-type G" evidence="1">
    <location>
        <begin position="3"/>
        <end position="64"/>
    </location>
</feature>
<organism evidence="2 3">
    <name type="scientific">Paenibacillus terrae (strain HPL-003)</name>
    <dbReference type="NCBI Taxonomy" id="985665"/>
    <lineage>
        <taxon>Bacteria</taxon>
        <taxon>Bacillati</taxon>
        <taxon>Bacillota</taxon>
        <taxon>Bacilli</taxon>
        <taxon>Bacillales</taxon>
        <taxon>Paenibacillaceae</taxon>
        <taxon>Paenibacillus</taxon>
    </lineage>
</organism>
<dbReference type="HOGENOM" id="CLU_2194377_0_0_9"/>
<dbReference type="Pfam" id="PF00009">
    <property type="entry name" value="GTP_EFTU"/>
    <property type="match status" value="1"/>
</dbReference>
<sequence>MKEQLLDSMDVEREHGITVKLRTVRTFYEAKNGHKYEYNLIDTPGHIDFSYEVSKSLAACEGVLNIYLQGPVRALIGCWSVFTRLSPHLQAAIKKAFQKSRHCCADKI</sequence>
<dbReference type="GO" id="GO:0003924">
    <property type="term" value="F:GTPase activity"/>
    <property type="evidence" value="ECO:0007669"/>
    <property type="project" value="InterPro"/>
</dbReference>
<dbReference type="GO" id="GO:0043022">
    <property type="term" value="F:ribosome binding"/>
    <property type="evidence" value="ECO:0007669"/>
    <property type="project" value="TreeGrafter"/>
</dbReference>
<dbReference type="EMBL" id="CP003107">
    <property type="protein sequence ID" value="AET61253.1"/>
    <property type="molecule type" value="Genomic_DNA"/>
</dbReference>
<evidence type="ECO:0000313" key="2">
    <source>
        <dbReference type="EMBL" id="AET61253.1"/>
    </source>
</evidence>
<dbReference type="STRING" id="985665.HPL003_22645"/>